<dbReference type="GeneID" id="68096943"/>
<protein>
    <submittedName>
        <fullName evidence="2">Uncharacterized protein</fullName>
    </submittedName>
</protein>
<reference evidence="2 3" key="1">
    <citation type="journal article" date="2018" name="BMC Genomics">
        <title>The genome of Naegleria lovaniensis, the basis for a comparative approach to unravel pathogenicity factors of the human pathogenic amoeba N. fowleri.</title>
        <authorList>
            <person name="Liechti N."/>
            <person name="Schurch N."/>
            <person name="Bruggmann R."/>
            <person name="Wittwer M."/>
        </authorList>
    </citation>
    <scope>NUCLEOTIDE SEQUENCE [LARGE SCALE GENOMIC DNA]</scope>
    <source>
        <strain evidence="2 3">ATCC 30569</strain>
    </source>
</reference>
<evidence type="ECO:0000313" key="2">
    <source>
        <dbReference type="EMBL" id="KAG2383151.1"/>
    </source>
</evidence>
<keyword evidence="3" id="KW-1185">Reference proteome</keyword>
<sequence length="140" mass="15874">MTEAQCLIQLHHNTTPDGNQTSSFREPSCSEPCYSSYYGQRKSGFHSLRKSIRRITNFSNDEENSTALFLMIIGFFFPFIWVVNFALFRKSSFVKAAIYAKVSLGLFLFSILLLVVLLILSIVIPIETIRAAMTSSMKSK</sequence>
<dbReference type="RefSeq" id="XP_044548830.1">
    <property type="nucleotide sequence ID" value="XM_044694132.1"/>
</dbReference>
<organism evidence="2 3">
    <name type="scientific">Naegleria lovaniensis</name>
    <name type="common">Amoeba</name>
    <dbReference type="NCBI Taxonomy" id="51637"/>
    <lineage>
        <taxon>Eukaryota</taxon>
        <taxon>Discoba</taxon>
        <taxon>Heterolobosea</taxon>
        <taxon>Tetramitia</taxon>
        <taxon>Eutetramitia</taxon>
        <taxon>Vahlkampfiidae</taxon>
        <taxon>Naegleria</taxon>
    </lineage>
</organism>
<comment type="caution">
    <text evidence="2">The sequence shown here is derived from an EMBL/GenBank/DDBJ whole genome shotgun (WGS) entry which is preliminary data.</text>
</comment>
<name>A0AA88KNZ9_NAELO</name>
<feature type="transmembrane region" description="Helical" evidence="1">
    <location>
        <begin position="67"/>
        <end position="87"/>
    </location>
</feature>
<evidence type="ECO:0000313" key="3">
    <source>
        <dbReference type="Proteomes" id="UP000816034"/>
    </source>
</evidence>
<keyword evidence="1" id="KW-1133">Transmembrane helix</keyword>
<dbReference type="PANTHER" id="PTHR34078">
    <property type="entry name" value="EXPRESSED PROTEIN"/>
    <property type="match status" value="1"/>
</dbReference>
<keyword evidence="1" id="KW-0472">Membrane</keyword>
<proteinExistence type="predicted"/>
<dbReference type="Proteomes" id="UP000816034">
    <property type="component" value="Unassembled WGS sequence"/>
</dbReference>
<dbReference type="EMBL" id="PYSW02000021">
    <property type="protein sequence ID" value="KAG2383151.1"/>
    <property type="molecule type" value="Genomic_DNA"/>
</dbReference>
<accession>A0AA88KNZ9</accession>
<dbReference type="AlphaFoldDB" id="A0AA88KNZ9"/>
<dbReference type="PANTHER" id="PTHR34078:SF3">
    <property type="entry name" value="TRANSMEMBRANE PROTEIN"/>
    <property type="match status" value="1"/>
</dbReference>
<keyword evidence="1" id="KW-0812">Transmembrane</keyword>
<gene>
    <name evidence="2" type="ORF">C9374_004488</name>
</gene>
<feature type="transmembrane region" description="Helical" evidence="1">
    <location>
        <begin position="99"/>
        <end position="126"/>
    </location>
</feature>
<evidence type="ECO:0000256" key="1">
    <source>
        <dbReference type="SAM" id="Phobius"/>
    </source>
</evidence>